<dbReference type="PROSITE" id="PS50240">
    <property type="entry name" value="TRYPSIN_DOM"/>
    <property type="match status" value="1"/>
</dbReference>
<dbReference type="GO" id="GO:0004252">
    <property type="term" value="F:serine-type endopeptidase activity"/>
    <property type="evidence" value="ECO:0007669"/>
    <property type="project" value="InterPro"/>
</dbReference>
<accession>A0A820NA15</accession>
<dbReference type="Gene3D" id="2.40.10.10">
    <property type="entry name" value="Trypsin-like serine proteases"/>
    <property type="match status" value="1"/>
</dbReference>
<evidence type="ECO:0000256" key="2">
    <source>
        <dbReference type="ARBA" id="ARBA00024195"/>
    </source>
</evidence>
<comment type="similarity">
    <text evidence="2">Belongs to the peptidase S1 family. CLIP subfamily.</text>
</comment>
<dbReference type="PANTHER" id="PTHR24256">
    <property type="entry name" value="TRYPTASE-RELATED"/>
    <property type="match status" value="1"/>
</dbReference>
<organism evidence="4 5">
    <name type="scientific">Adineta steineri</name>
    <dbReference type="NCBI Taxonomy" id="433720"/>
    <lineage>
        <taxon>Eukaryota</taxon>
        <taxon>Metazoa</taxon>
        <taxon>Spiralia</taxon>
        <taxon>Gnathifera</taxon>
        <taxon>Rotifera</taxon>
        <taxon>Eurotatoria</taxon>
        <taxon>Bdelloidea</taxon>
        <taxon>Adinetida</taxon>
        <taxon>Adinetidae</taxon>
        <taxon>Adineta</taxon>
    </lineage>
</organism>
<feature type="domain" description="Peptidase S1" evidence="3">
    <location>
        <begin position="1"/>
        <end position="141"/>
    </location>
</feature>
<dbReference type="AlphaFoldDB" id="A0A820NA15"/>
<comment type="caution">
    <text evidence="4">The sequence shown here is derived from an EMBL/GenBank/DDBJ whole genome shotgun (WGS) entry which is preliminary data.</text>
</comment>
<evidence type="ECO:0000313" key="4">
    <source>
        <dbReference type="EMBL" id="CAF4384093.1"/>
    </source>
</evidence>
<name>A0A820NA15_9BILA</name>
<dbReference type="Pfam" id="PF00089">
    <property type="entry name" value="Trypsin"/>
    <property type="match status" value="1"/>
</dbReference>
<dbReference type="InterPro" id="IPR009003">
    <property type="entry name" value="Peptidase_S1_PA"/>
</dbReference>
<dbReference type="Proteomes" id="UP000663881">
    <property type="component" value="Unassembled WGS sequence"/>
</dbReference>
<evidence type="ECO:0000313" key="5">
    <source>
        <dbReference type="Proteomes" id="UP000663881"/>
    </source>
</evidence>
<reference evidence="4" key="1">
    <citation type="submission" date="2021-02" db="EMBL/GenBank/DDBJ databases">
        <authorList>
            <person name="Nowell W R."/>
        </authorList>
    </citation>
    <scope>NUCLEOTIDE SEQUENCE</scope>
</reference>
<proteinExistence type="inferred from homology"/>
<dbReference type="InterPro" id="IPR001254">
    <property type="entry name" value="Trypsin_dom"/>
</dbReference>
<evidence type="ECO:0000256" key="1">
    <source>
        <dbReference type="ARBA" id="ARBA00023157"/>
    </source>
</evidence>
<protein>
    <recommendedName>
        <fullName evidence="3">Peptidase S1 domain-containing protein</fullName>
    </recommendedName>
</protein>
<evidence type="ECO:0000259" key="3">
    <source>
        <dbReference type="PROSITE" id="PS50240"/>
    </source>
</evidence>
<dbReference type="GO" id="GO:0006508">
    <property type="term" value="P:proteolysis"/>
    <property type="evidence" value="ECO:0007669"/>
    <property type="project" value="InterPro"/>
</dbReference>
<dbReference type="InterPro" id="IPR051487">
    <property type="entry name" value="Ser/Thr_Proteases_Immune/Dev"/>
</dbReference>
<feature type="non-terminal residue" evidence="4">
    <location>
        <position position="1"/>
    </location>
</feature>
<sequence>MTTTIRSKYLFVIGAHYSTEKNTYLNSHLRLTPNTIIMHPQYNTNTKVNDIALVELSQSIDLMDKSVGFICLPMPTLRYPKAFPPDRADAVAIGWGRVREDSFGRASNVLLQVELPVQSPYIRPSDCADQIYDPEKQFCAG</sequence>
<gene>
    <name evidence="4" type="ORF">OKA104_LOCUS50517</name>
</gene>
<keyword evidence="1" id="KW-1015">Disulfide bond</keyword>
<dbReference type="EMBL" id="CAJOAY010025572">
    <property type="protein sequence ID" value="CAF4384093.1"/>
    <property type="molecule type" value="Genomic_DNA"/>
</dbReference>
<dbReference type="InterPro" id="IPR043504">
    <property type="entry name" value="Peptidase_S1_PA_chymotrypsin"/>
</dbReference>
<dbReference type="SUPFAM" id="SSF50494">
    <property type="entry name" value="Trypsin-like serine proteases"/>
    <property type="match status" value="1"/>
</dbReference>